<dbReference type="InterPro" id="IPR050109">
    <property type="entry name" value="HTH-type_TetR-like_transc_reg"/>
</dbReference>
<dbReference type="InterPro" id="IPR036271">
    <property type="entry name" value="Tet_transcr_reg_TetR-rel_C_sf"/>
</dbReference>
<evidence type="ECO:0000313" key="8">
    <source>
        <dbReference type="Proteomes" id="UP000517759"/>
    </source>
</evidence>
<dbReference type="Gene3D" id="1.10.357.10">
    <property type="entry name" value="Tetracycline Repressor, domain 2"/>
    <property type="match status" value="1"/>
</dbReference>
<evidence type="ECO:0000256" key="1">
    <source>
        <dbReference type="ARBA" id="ARBA00023015"/>
    </source>
</evidence>
<dbReference type="PRINTS" id="PR00455">
    <property type="entry name" value="HTHTETR"/>
</dbReference>
<proteinExistence type="predicted"/>
<dbReference type="PROSITE" id="PS50977">
    <property type="entry name" value="HTH_TETR_2"/>
    <property type="match status" value="1"/>
</dbReference>
<name>A0A7W6AHP6_9HYPH</name>
<dbReference type="SUPFAM" id="SSF46689">
    <property type="entry name" value="Homeodomain-like"/>
    <property type="match status" value="1"/>
</dbReference>
<dbReference type="GO" id="GO:0000976">
    <property type="term" value="F:transcription cis-regulatory region binding"/>
    <property type="evidence" value="ECO:0007669"/>
    <property type="project" value="TreeGrafter"/>
</dbReference>
<evidence type="ECO:0000259" key="5">
    <source>
        <dbReference type="PROSITE" id="PS50977"/>
    </source>
</evidence>
<organism evidence="7 8">
    <name type="scientific">Methylobacterium brachythecii</name>
    <dbReference type="NCBI Taxonomy" id="1176177"/>
    <lineage>
        <taxon>Bacteria</taxon>
        <taxon>Pseudomonadati</taxon>
        <taxon>Pseudomonadota</taxon>
        <taxon>Alphaproteobacteria</taxon>
        <taxon>Hyphomicrobiales</taxon>
        <taxon>Methylobacteriaceae</taxon>
        <taxon>Methylobacterium</taxon>
    </lineage>
</organism>
<dbReference type="InterPro" id="IPR009057">
    <property type="entry name" value="Homeodomain-like_sf"/>
</dbReference>
<dbReference type="InterPro" id="IPR001647">
    <property type="entry name" value="HTH_TetR"/>
</dbReference>
<sequence>MTDVEGPSPTRKLRADGERNRLRLIKAAKRVFAEKGASASLDQIARDAELGIGTLYRHFPTRDALVEAVYRQETEALLSGAAQLSRELEPVSALREWLRIFVEYLASKQGMSEALKTLIGGTETLYGESSAKVRGALDTLVTAAVETGEIRMHMEPLDLLRAIAGVANLSPAQNWKRSAVLMVDVLLDGLRTEARRADLERS</sequence>
<dbReference type="GO" id="GO:0003700">
    <property type="term" value="F:DNA-binding transcription factor activity"/>
    <property type="evidence" value="ECO:0007669"/>
    <property type="project" value="TreeGrafter"/>
</dbReference>
<evidence type="ECO:0000313" key="6">
    <source>
        <dbReference type="EMBL" id="GLS44100.1"/>
    </source>
</evidence>
<feature type="domain" description="HTH tetR-type" evidence="5">
    <location>
        <begin position="18"/>
        <end position="77"/>
    </location>
</feature>
<keyword evidence="1" id="KW-0805">Transcription regulation</keyword>
<reference evidence="6" key="4">
    <citation type="submission" date="2023-01" db="EMBL/GenBank/DDBJ databases">
        <title>Draft genome sequence of Methylobacterium brachythecii strain NBRC 107710.</title>
        <authorList>
            <person name="Sun Q."/>
            <person name="Mori K."/>
        </authorList>
    </citation>
    <scope>NUCLEOTIDE SEQUENCE</scope>
    <source>
        <strain evidence="6">NBRC 107710</strain>
    </source>
</reference>
<dbReference type="PANTHER" id="PTHR30055:SF234">
    <property type="entry name" value="HTH-TYPE TRANSCRIPTIONAL REGULATOR BETI"/>
    <property type="match status" value="1"/>
</dbReference>
<dbReference type="InterPro" id="IPR049445">
    <property type="entry name" value="TetR_SbtR-like_C"/>
</dbReference>
<gene>
    <name evidence="6" type="ORF">GCM10007884_20870</name>
    <name evidence="7" type="ORF">GGR33_003057</name>
</gene>
<evidence type="ECO:0000256" key="4">
    <source>
        <dbReference type="PROSITE-ProRule" id="PRU00335"/>
    </source>
</evidence>
<dbReference type="AlphaFoldDB" id="A0A7W6AHP6"/>
<evidence type="ECO:0000313" key="7">
    <source>
        <dbReference type="EMBL" id="MBB3903548.1"/>
    </source>
</evidence>
<accession>A0A7W6AHP6</accession>
<dbReference type="EMBL" id="BSPG01000009">
    <property type="protein sequence ID" value="GLS44100.1"/>
    <property type="molecule type" value="Genomic_DNA"/>
</dbReference>
<evidence type="ECO:0000256" key="2">
    <source>
        <dbReference type="ARBA" id="ARBA00023125"/>
    </source>
</evidence>
<dbReference type="Pfam" id="PF00440">
    <property type="entry name" value="TetR_N"/>
    <property type="match status" value="1"/>
</dbReference>
<dbReference type="EMBL" id="JACIDN010000005">
    <property type="protein sequence ID" value="MBB3903548.1"/>
    <property type="molecule type" value="Genomic_DNA"/>
</dbReference>
<keyword evidence="9" id="KW-1185">Reference proteome</keyword>
<dbReference type="Pfam" id="PF21597">
    <property type="entry name" value="TetR_C_43"/>
    <property type="match status" value="1"/>
</dbReference>
<keyword evidence="3" id="KW-0804">Transcription</keyword>
<dbReference type="RefSeq" id="WP_284211321.1">
    <property type="nucleotide sequence ID" value="NZ_BSPG01000009.1"/>
</dbReference>
<dbReference type="Proteomes" id="UP001156881">
    <property type="component" value="Unassembled WGS sequence"/>
</dbReference>
<evidence type="ECO:0000256" key="3">
    <source>
        <dbReference type="ARBA" id="ARBA00023163"/>
    </source>
</evidence>
<dbReference type="Proteomes" id="UP000517759">
    <property type="component" value="Unassembled WGS sequence"/>
</dbReference>
<reference evidence="9" key="2">
    <citation type="journal article" date="2019" name="Int. J. Syst. Evol. Microbiol.">
        <title>The Global Catalogue of Microorganisms (GCM) 10K type strain sequencing project: providing services to taxonomists for standard genome sequencing and annotation.</title>
        <authorList>
            <consortium name="The Broad Institute Genomics Platform"/>
            <consortium name="The Broad Institute Genome Sequencing Center for Infectious Disease"/>
            <person name="Wu L."/>
            <person name="Ma J."/>
        </authorList>
    </citation>
    <scope>NUCLEOTIDE SEQUENCE [LARGE SCALE GENOMIC DNA]</scope>
    <source>
        <strain evidence="9">NBRC 107710</strain>
    </source>
</reference>
<feature type="DNA-binding region" description="H-T-H motif" evidence="4">
    <location>
        <begin position="40"/>
        <end position="59"/>
    </location>
</feature>
<protein>
    <submittedName>
        <fullName evidence="7">AcrR family transcriptional regulator</fullName>
    </submittedName>
    <submittedName>
        <fullName evidence="6">TetR family transcriptional regulator</fullName>
    </submittedName>
</protein>
<keyword evidence="2 4" id="KW-0238">DNA-binding</keyword>
<reference evidence="6" key="1">
    <citation type="journal article" date="2014" name="Int. J. Syst. Evol. Microbiol.">
        <title>Complete genome of a new Firmicutes species belonging to the dominant human colonic microbiota ('Ruminococcus bicirculans') reveals two chromosomes and a selective capacity to utilize plant glucans.</title>
        <authorList>
            <consortium name="NISC Comparative Sequencing Program"/>
            <person name="Wegmann U."/>
            <person name="Louis P."/>
            <person name="Goesmann A."/>
            <person name="Henrissat B."/>
            <person name="Duncan S.H."/>
            <person name="Flint H.J."/>
        </authorList>
    </citation>
    <scope>NUCLEOTIDE SEQUENCE</scope>
    <source>
        <strain evidence="6">NBRC 107710</strain>
    </source>
</reference>
<dbReference type="SUPFAM" id="SSF48498">
    <property type="entry name" value="Tetracyclin repressor-like, C-terminal domain"/>
    <property type="match status" value="1"/>
</dbReference>
<comment type="caution">
    <text evidence="7">The sequence shown here is derived from an EMBL/GenBank/DDBJ whole genome shotgun (WGS) entry which is preliminary data.</text>
</comment>
<reference evidence="7 8" key="3">
    <citation type="submission" date="2020-08" db="EMBL/GenBank/DDBJ databases">
        <title>Genomic Encyclopedia of Type Strains, Phase IV (KMG-IV): sequencing the most valuable type-strain genomes for metagenomic binning, comparative biology and taxonomic classification.</title>
        <authorList>
            <person name="Goeker M."/>
        </authorList>
    </citation>
    <scope>NUCLEOTIDE SEQUENCE [LARGE SCALE GENOMIC DNA]</scope>
    <source>
        <strain evidence="7 8">DSM 24105</strain>
    </source>
</reference>
<evidence type="ECO:0000313" key="9">
    <source>
        <dbReference type="Proteomes" id="UP001156881"/>
    </source>
</evidence>
<dbReference type="PANTHER" id="PTHR30055">
    <property type="entry name" value="HTH-TYPE TRANSCRIPTIONAL REGULATOR RUTR"/>
    <property type="match status" value="1"/>
</dbReference>